<dbReference type="Pfam" id="PF06404">
    <property type="entry name" value="PSK"/>
    <property type="match status" value="1"/>
</dbReference>
<dbReference type="Proteomes" id="UP000655225">
    <property type="component" value="Unassembled WGS sequence"/>
</dbReference>
<evidence type="ECO:0000256" key="4">
    <source>
        <dbReference type="ARBA" id="ARBA00022525"/>
    </source>
</evidence>
<dbReference type="GO" id="GO:0008083">
    <property type="term" value="F:growth factor activity"/>
    <property type="evidence" value="ECO:0007669"/>
    <property type="project" value="UniProtKB-UniRule"/>
</dbReference>
<dbReference type="PROSITE" id="PS51257">
    <property type="entry name" value="PROKAR_LIPOPROTEIN"/>
    <property type="match status" value="1"/>
</dbReference>
<evidence type="ECO:0000313" key="11">
    <source>
        <dbReference type="EMBL" id="KAF8378517.1"/>
    </source>
</evidence>
<evidence type="ECO:0000256" key="10">
    <source>
        <dbReference type="SAM" id="MobiDB-lite"/>
    </source>
</evidence>
<evidence type="ECO:0000256" key="1">
    <source>
        <dbReference type="ARBA" id="ARBA00004613"/>
    </source>
</evidence>
<dbReference type="PANTHER" id="PTHR33285:SF39">
    <property type="entry name" value="PHYTOSULFOKINE"/>
    <property type="match status" value="1"/>
</dbReference>
<comment type="subcellular location">
    <subcellularLocation>
        <location evidence="1 9">Secreted</location>
    </subcellularLocation>
</comment>
<keyword evidence="3 9" id="KW-0217">Developmental protein</keyword>
<keyword evidence="8 9" id="KW-0339">Growth factor</keyword>
<evidence type="ECO:0000256" key="8">
    <source>
        <dbReference type="ARBA" id="ARBA00023030"/>
    </source>
</evidence>
<comment type="function">
    <text evidence="9">Promotes plant cell differentiation, organogenesis and somatic embryogenesis as well as cell proliferation.</text>
</comment>
<evidence type="ECO:0000256" key="9">
    <source>
        <dbReference type="RuleBase" id="RU368031"/>
    </source>
</evidence>
<feature type="compositionally biased region" description="Polar residues" evidence="10">
    <location>
        <begin position="25"/>
        <end position="34"/>
    </location>
</feature>
<keyword evidence="7 9" id="KW-0221">Differentiation</keyword>
<dbReference type="GO" id="GO:0005576">
    <property type="term" value="C:extracellular region"/>
    <property type="evidence" value="ECO:0007669"/>
    <property type="project" value="UniProtKB-SubCell"/>
</dbReference>
<evidence type="ECO:0000256" key="6">
    <source>
        <dbReference type="ARBA" id="ARBA00022729"/>
    </source>
</evidence>
<organism evidence="11 12">
    <name type="scientific">Tetracentron sinense</name>
    <name type="common">Spur-leaf</name>
    <dbReference type="NCBI Taxonomy" id="13715"/>
    <lineage>
        <taxon>Eukaryota</taxon>
        <taxon>Viridiplantae</taxon>
        <taxon>Streptophyta</taxon>
        <taxon>Embryophyta</taxon>
        <taxon>Tracheophyta</taxon>
        <taxon>Spermatophyta</taxon>
        <taxon>Magnoliopsida</taxon>
        <taxon>Trochodendrales</taxon>
        <taxon>Trochodendraceae</taxon>
        <taxon>Tetracentron</taxon>
    </lineage>
</organism>
<dbReference type="PANTHER" id="PTHR33285">
    <property type="entry name" value="PHYTOSULFOKINES 3"/>
    <property type="match status" value="1"/>
</dbReference>
<feature type="chain" id="PRO_5033093574" description="Phytosulfokine" evidence="9">
    <location>
        <begin position="22"/>
        <end position="81"/>
    </location>
</feature>
<feature type="region of interest" description="Disordered" evidence="10">
    <location>
        <begin position="25"/>
        <end position="50"/>
    </location>
</feature>
<evidence type="ECO:0000256" key="2">
    <source>
        <dbReference type="ARBA" id="ARBA00010781"/>
    </source>
</evidence>
<evidence type="ECO:0000256" key="5">
    <source>
        <dbReference type="ARBA" id="ARBA00022641"/>
    </source>
</evidence>
<evidence type="ECO:0000256" key="3">
    <source>
        <dbReference type="ARBA" id="ARBA00022473"/>
    </source>
</evidence>
<dbReference type="GO" id="GO:0030154">
    <property type="term" value="P:cell differentiation"/>
    <property type="evidence" value="ECO:0007669"/>
    <property type="project" value="UniProtKB-UniRule"/>
</dbReference>
<sequence length="81" mass="8956">MAKIFIFIFLILALLILSCTASRPIPTTTTSPESDPQMVPALEESSVDGDECEGLESEECVMRKSMVDHTDYIYTQDVKGP</sequence>
<comment type="PTM">
    <text evidence="9">PSK-alpha is produced by endopeptidase digestion. PSK-beta is produced from PSK-alpha by exopeptidase digestion.</text>
</comment>
<feature type="signal peptide" evidence="9">
    <location>
        <begin position="1"/>
        <end position="21"/>
    </location>
</feature>
<gene>
    <name evidence="11" type="ORF">HHK36_029860</name>
</gene>
<dbReference type="EMBL" id="JABCRI010000023">
    <property type="protein sequence ID" value="KAF8378517.1"/>
    <property type="molecule type" value="Genomic_DNA"/>
</dbReference>
<protein>
    <recommendedName>
        <fullName evidence="9">Phytosulfokine</fullName>
    </recommendedName>
    <component>
        <recommendedName>
            <fullName evidence="9">Phytosulfokine-alpha</fullName>
            <shortName evidence="9">PSK-alpha</shortName>
            <shortName evidence="9">Phytosulfokine-a</shortName>
        </recommendedName>
    </component>
    <component>
        <recommendedName>
            <fullName evidence="9">Phytosulfokine-beta</fullName>
            <shortName evidence="9">PSK-beta</shortName>
            <shortName evidence="9">Phytosulfokine-b</shortName>
        </recommendedName>
    </component>
</protein>
<comment type="similarity">
    <text evidence="2 9">Belongs to the phytosulfokine family.</text>
</comment>
<evidence type="ECO:0000313" key="12">
    <source>
        <dbReference type="Proteomes" id="UP000655225"/>
    </source>
</evidence>
<proteinExistence type="inferred from homology"/>
<comment type="caution">
    <text evidence="11">The sequence shown here is derived from an EMBL/GenBank/DDBJ whole genome shotgun (WGS) entry which is preliminary data.</text>
</comment>
<dbReference type="GO" id="GO:0008283">
    <property type="term" value="P:cell population proliferation"/>
    <property type="evidence" value="ECO:0007669"/>
    <property type="project" value="UniProtKB-UniRule"/>
</dbReference>
<dbReference type="AlphaFoldDB" id="A0A835CZQ6"/>
<keyword evidence="5 9" id="KW-0765">Sulfation</keyword>
<keyword evidence="6 9" id="KW-0732">Signal</keyword>
<name>A0A835CZQ6_TETSI</name>
<keyword evidence="12" id="KW-1185">Reference proteome</keyword>
<dbReference type="InterPro" id="IPR009438">
    <property type="entry name" value="Phytosulfokine"/>
</dbReference>
<evidence type="ECO:0000256" key="7">
    <source>
        <dbReference type="ARBA" id="ARBA00022782"/>
    </source>
</evidence>
<comment type="PTM">
    <text evidence="9">Sulfation is important for activity and for the binding to a putative membrane receptor.</text>
</comment>
<dbReference type="OMA" id="YIYTQRN"/>
<reference evidence="11 12" key="1">
    <citation type="submission" date="2020-04" db="EMBL/GenBank/DDBJ databases">
        <title>Plant Genome Project.</title>
        <authorList>
            <person name="Zhang R.-G."/>
        </authorList>
    </citation>
    <scope>NUCLEOTIDE SEQUENCE [LARGE SCALE GENOMIC DNA]</scope>
    <source>
        <strain evidence="11">YNK0</strain>
        <tissue evidence="11">Leaf</tissue>
    </source>
</reference>
<keyword evidence="4 9" id="KW-0964">Secreted</keyword>
<dbReference type="OrthoDB" id="1937224at2759"/>
<accession>A0A835CZQ6</accession>